<feature type="region of interest" description="Disordered" evidence="7">
    <location>
        <begin position="326"/>
        <end position="390"/>
    </location>
</feature>
<dbReference type="Pfam" id="PF01138">
    <property type="entry name" value="RNase_PH"/>
    <property type="match status" value="1"/>
</dbReference>
<dbReference type="GO" id="GO:0071028">
    <property type="term" value="P:nuclear mRNA surveillance"/>
    <property type="evidence" value="ECO:0007669"/>
    <property type="project" value="TreeGrafter"/>
</dbReference>
<dbReference type="GO" id="GO:0016075">
    <property type="term" value="P:rRNA catabolic process"/>
    <property type="evidence" value="ECO:0007669"/>
    <property type="project" value="TreeGrafter"/>
</dbReference>
<dbReference type="GO" id="GO:0000176">
    <property type="term" value="C:nuclear exosome (RNase complex)"/>
    <property type="evidence" value="ECO:0007669"/>
    <property type="project" value="TreeGrafter"/>
</dbReference>
<dbReference type="InterPro" id="IPR015847">
    <property type="entry name" value="ExoRNase_PH_dom2"/>
</dbReference>
<evidence type="ECO:0000256" key="6">
    <source>
        <dbReference type="ARBA" id="ARBA00023242"/>
    </source>
</evidence>
<protein>
    <recommendedName>
        <fullName evidence="12">Exosome complex component RRP45</fullName>
    </recommendedName>
</protein>
<dbReference type="GO" id="GO:0000177">
    <property type="term" value="C:cytoplasmic exosome (RNase complex)"/>
    <property type="evidence" value="ECO:0007669"/>
    <property type="project" value="TreeGrafter"/>
</dbReference>
<dbReference type="Pfam" id="PF03725">
    <property type="entry name" value="RNase_PH_C"/>
    <property type="match status" value="1"/>
</dbReference>
<dbReference type="GO" id="GO:0034475">
    <property type="term" value="P:U4 snRNA 3'-end processing"/>
    <property type="evidence" value="ECO:0007669"/>
    <property type="project" value="TreeGrafter"/>
</dbReference>
<name>A0AAV9I8M4_9RHOD</name>
<dbReference type="InterPro" id="IPR033100">
    <property type="entry name" value="Rrp45"/>
</dbReference>
<organism evidence="10 11">
    <name type="scientific">Galdieria yellowstonensis</name>
    <dbReference type="NCBI Taxonomy" id="3028027"/>
    <lineage>
        <taxon>Eukaryota</taxon>
        <taxon>Rhodophyta</taxon>
        <taxon>Bangiophyceae</taxon>
        <taxon>Galdieriales</taxon>
        <taxon>Galdieriaceae</taxon>
        <taxon>Galdieria</taxon>
    </lineage>
</organism>
<dbReference type="GO" id="GO:0034476">
    <property type="term" value="P:U5 snRNA 3'-end processing"/>
    <property type="evidence" value="ECO:0007669"/>
    <property type="project" value="TreeGrafter"/>
</dbReference>
<keyword evidence="4" id="KW-0963">Cytoplasm</keyword>
<dbReference type="InterPro" id="IPR001247">
    <property type="entry name" value="ExoRNase_PH_dom1"/>
</dbReference>
<comment type="similarity">
    <text evidence="3">Belongs to the RNase PH family.</text>
</comment>
<dbReference type="GO" id="GO:0000467">
    <property type="term" value="P:exonucleolytic trimming to generate mature 3'-end of 5.8S rRNA from tricistronic rRNA transcript (SSU-rRNA, 5.8S rRNA, LSU-rRNA)"/>
    <property type="evidence" value="ECO:0007669"/>
    <property type="project" value="TreeGrafter"/>
</dbReference>
<dbReference type="InterPro" id="IPR020568">
    <property type="entry name" value="Ribosomal_Su5_D2-typ_SF"/>
</dbReference>
<dbReference type="InterPro" id="IPR050590">
    <property type="entry name" value="Exosome_comp_Rrp42_subfam"/>
</dbReference>
<dbReference type="CDD" id="cd11368">
    <property type="entry name" value="RNase_PH_RRP45"/>
    <property type="match status" value="1"/>
</dbReference>
<evidence type="ECO:0000256" key="4">
    <source>
        <dbReference type="ARBA" id="ARBA00022490"/>
    </source>
</evidence>
<evidence type="ECO:0000256" key="3">
    <source>
        <dbReference type="ARBA" id="ARBA00006678"/>
    </source>
</evidence>
<keyword evidence="5" id="KW-0694">RNA-binding</keyword>
<evidence type="ECO:0000256" key="2">
    <source>
        <dbReference type="ARBA" id="ARBA00004496"/>
    </source>
</evidence>
<accession>A0AAV9I8M4</accession>
<evidence type="ECO:0000256" key="5">
    <source>
        <dbReference type="ARBA" id="ARBA00022884"/>
    </source>
</evidence>
<dbReference type="Proteomes" id="UP001300502">
    <property type="component" value="Unassembled WGS sequence"/>
</dbReference>
<evidence type="ECO:0000256" key="1">
    <source>
        <dbReference type="ARBA" id="ARBA00004123"/>
    </source>
</evidence>
<comment type="subcellular location">
    <subcellularLocation>
        <location evidence="2">Cytoplasm</location>
    </subcellularLocation>
    <subcellularLocation>
        <location evidence="1">Nucleus</location>
    </subcellularLocation>
</comment>
<dbReference type="SUPFAM" id="SSF55666">
    <property type="entry name" value="Ribonuclease PH domain 2-like"/>
    <property type="match status" value="1"/>
</dbReference>
<dbReference type="GO" id="GO:0034473">
    <property type="term" value="P:U1 snRNA 3'-end processing"/>
    <property type="evidence" value="ECO:0007669"/>
    <property type="project" value="TreeGrafter"/>
</dbReference>
<keyword evidence="6" id="KW-0539">Nucleus</keyword>
<evidence type="ECO:0008006" key="12">
    <source>
        <dbReference type="Google" id="ProtNLM"/>
    </source>
</evidence>
<dbReference type="GO" id="GO:0071038">
    <property type="term" value="P:TRAMP-dependent tRNA surveillance pathway"/>
    <property type="evidence" value="ECO:0007669"/>
    <property type="project" value="TreeGrafter"/>
</dbReference>
<evidence type="ECO:0000313" key="11">
    <source>
        <dbReference type="Proteomes" id="UP001300502"/>
    </source>
</evidence>
<dbReference type="InterPro" id="IPR036345">
    <property type="entry name" value="ExoRNase_PH_dom2_sf"/>
</dbReference>
<gene>
    <name evidence="10" type="ORF">GAYE_PCTG71G1548</name>
</gene>
<dbReference type="GO" id="GO:0035925">
    <property type="term" value="F:mRNA 3'-UTR AU-rich region binding"/>
    <property type="evidence" value="ECO:0007669"/>
    <property type="project" value="TreeGrafter"/>
</dbReference>
<dbReference type="InterPro" id="IPR027408">
    <property type="entry name" value="PNPase/RNase_PH_dom_sf"/>
</dbReference>
<evidence type="ECO:0000259" key="9">
    <source>
        <dbReference type="Pfam" id="PF03725"/>
    </source>
</evidence>
<comment type="caution">
    <text evidence="10">The sequence shown here is derived from an EMBL/GenBank/DDBJ whole genome shotgun (WGS) entry which is preliminary data.</text>
</comment>
<sequence>MRDEPLSILEKNFALEALQAGIRVDGRKVDEARLVDFEFSSTQHGTVTVRLGKTKVLSSVTAEVVEPTADRPAEGFVTFSVDLSPMASEVLVLEYLSSGRSSSTLEEASEIVRFLQQLIRESNAIDTETLCIVAGVQVWAIRVDIHVLDHGGNVLDACCMAALASLLHMRRPDVTIVGNDVFIHSIEEREPIALTIHHLPISVSFGIFSDGDLVAVDPNLQEESVMEGTLSIAVNAHKEVCAFRKAGGAPMETTAIFKCASSAYLRATEVTMQLEKALSKTNNIAIASVKPLEVETTKKSFPLNEHIEGVTAVWKQVAEQQTYLDNEKLATPSHPGVINKTEFENSADESDDEAFKNSDDLLSSTDSDEEMAMPVIARPKGGKGRSKNIK</sequence>
<dbReference type="SUPFAM" id="SSF54211">
    <property type="entry name" value="Ribosomal protein S5 domain 2-like"/>
    <property type="match status" value="1"/>
</dbReference>
<keyword evidence="11" id="KW-1185">Reference proteome</keyword>
<feature type="domain" description="Exoribonuclease phosphorolytic" evidence="9">
    <location>
        <begin position="198"/>
        <end position="261"/>
    </location>
</feature>
<proteinExistence type="inferred from homology"/>
<dbReference type="AlphaFoldDB" id="A0AAV9I8M4"/>
<feature type="compositionally biased region" description="Basic residues" evidence="7">
    <location>
        <begin position="380"/>
        <end position="390"/>
    </location>
</feature>
<dbReference type="Gene3D" id="3.30.230.70">
    <property type="entry name" value="GHMP Kinase, N-terminal domain"/>
    <property type="match status" value="1"/>
</dbReference>
<evidence type="ECO:0000256" key="7">
    <source>
        <dbReference type="SAM" id="MobiDB-lite"/>
    </source>
</evidence>
<dbReference type="PANTHER" id="PTHR11097">
    <property type="entry name" value="EXOSOME COMPLEX EXONUCLEASE RIBOSOMAL RNA PROCESSING PROTEIN"/>
    <property type="match status" value="1"/>
</dbReference>
<dbReference type="EMBL" id="JANCYU010000018">
    <property type="protein sequence ID" value="KAK4523652.1"/>
    <property type="molecule type" value="Genomic_DNA"/>
</dbReference>
<evidence type="ECO:0000259" key="8">
    <source>
        <dbReference type="Pfam" id="PF01138"/>
    </source>
</evidence>
<evidence type="ECO:0000313" key="10">
    <source>
        <dbReference type="EMBL" id="KAK4523652.1"/>
    </source>
</evidence>
<dbReference type="PANTHER" id="PTHR11097:SF14">
    <property type="entry name" value="EXOSOME COMPLEX COMPONENT RRP45"/>
    <property type="match status" value="1"/>
</dbReference>
<feature type="domain" description="Exoribonuclease phosphorolytic" evidence="8">
    <location>
        <begin position="33"/>
        <end position="172"/>
    </location>
</feature>
<dbReference type="GO" id="GO:0071035">
    <property type="term" value="P:nuclear polyadenylation-dependent rRNA catabolic process"/>
    <property type="evidence" value="ECO:0007669"/>
    <property type="project" value="TreeGrafter"/>
</dbReference>
<reference evidence="10 11" key="1">
    <citation type="submission" date="2022-07" db="EMBL/GenBank/DDBJ databases">
        <title>Genome-wide signatures of adaptation to extreme environments.</title>
        <authorList>
            <person name="Cho C.H."/>
            <person name="Yoon H.S."/>
        </authorList>
    </citation>
    <scope>NUCLEOTIDE SEQUENCE [LARGE SCALE GENOMIC DNA]</scope>
    <source>
        <strain evidence="10 11">108.79 E11</strain>
    </source>
</reference>